<dbReference type="InterPro" id="IPR007214">
    <property type="entry name" value="YbaK/aa-tRNA-synth-assoc-dom"/>
</dbReference>
<keyword evidence="8 10" id="KW-0030">Aminoacyl-tRNA synthetase</keyword>
<dbReference type="InterPro" id="IPR023717">
    <property type="entry name" value="Pro-tRNA-Synthase_IIa_type1"/>
</dbReference>
<protein>
    <recommendedName>
        <fullName evidence="10">Proline--tRNA ligase</fullName>
        <ecNumber evidence="10">6.1.1.15</ecNumber>
    </recommendedName>
    <alternativeName>
        <fullName evidence="10">Prolyl-tRNA synthetase</fullName>
        <shortName evidence="10">ProRS</shortName>
    </alternativeName>
</protein>
<dbReference type="Gene3D" id="3.40.50.800">
    <property type="entry name" value="Anticodon-binding domain"/>
    <property type="match status" value="1"/>
</dbReference>
<dbReference type="GO" id="GO:0002161">
    <property type="term" value="F:aminoacyl-tRNA deacylase activity"/>
    <property type="evidence" value="ECO:0007669"/>
    <property type="project" value="InterPro"/>
</dbReference>
<dbReference type="AlphaFoldDB" id="A0A431UW37"/>
<keyword evidence="13" id="KW-1185">Reference proteome</keyword>
<dbReference type="InterPro" id="IPR002314">
    <property type="entry name" value="aa-tRNA-synt_IIb"/>
</dbReference>
<evidence type="ECO:0000256" key="10">
    <source>
        <dbReference type="HAMAP-Rule" id="MF_01569"/>
    </source>
</evidence>
<comment type="function">
    <text evidence="10">Catalyzes the attachment of proline to tRNA(Pro) in a two-step reaction: proline is first activated by ATP to form Pro-AMP and then transferred to the acceptor end of tRNA(Pro). As ProRS can inadvertently accommodate and process non-cognate amino acids such as alanine and cysteine, to avoid such errors it has two additional distinct editing activities against alanine. One activity is designated as 'pretransfer' editing and involves the tRNA(Pro)-independent hydrolysis of activated Ala-AMP. The other activity is designated 'posttransfer' editing and involves deacylation of mischarged Ala-tRNA(Pro). The misacylated Cys-tRNA(Pro) is not edited by ProRS.</text>
</comment>
<dbReference type="InterPro" id="IPR045864">
    <property type="entry name" value="aa-tRNA-synth_II/BPL/LPL"/>
</dbReference>
<dbReference type="InterPro" id="IPR006195">
    <property type="entry name" value="aa-tRNA-synth_II"/>
</dbReference>
<comment type="subunit">
    <text evidence="2 10">Homodimer.</text>
</comment>
<keyword evidence="4 10" id="KW-0436">Ligase</keyword>
<accession>A0A431UW37</accession>
<evidence type="ECO:0000256" key="7">
    <source>
        <dbReference type="ARBA" id="ARBA00022917"/>
    </source>
</evidence>
<name>A0A431UW37_9BACI</name>
<dbReference type="CDD" id="cd00779">
    <property type="entry name" value="ProRS_core_prok"/>
    <property type="match status" value="1"/>
</dbReference>
<comment type="catalytic activity">
    <reaction evidence="9 10">
        <text>tRNA(Pro) + L-proline + ATP = L-prolyl-tRNA(Pro) + AMP + diphosphate</text>
        <dbReference type="Rhea" id="RHEA:14305"/>
        <dbReference type="Rhea" id="RHEA-COMP:9700"/>
        <dbReference type="Rhea" id="RHEA-COMP:9702"/>
        <dbReference type="ChEBI" id="CHEBI:30616"/>
        <dbReference type="ChEBI" id="CHEBI:33019"/>
        <dbReference type="ChEBI" id="CHEBI:60039"/>
        <dbReference type="ChEBI" id="CHEBI:78442"/>
        <dbReference type="ChEBI" id="CHEBI:78532"/>
        <dbReference type="ChEBI" id="CHEBI:456215"/>
        <dbReference type="EC" id="6.1.1.15"/>
    </reaction>
</comment>
<comment type="caution">
    <text evidence="12">The sequence shown here is derived from an EMBL/GenBank/DDBJ whole genome shotgun (WGS) entry which is preliminary data.</text>
</comment>
<dbReference type="SUPFAM" id="SSF55826">
    <property type="entry name" value="YbaK/ProRS associated domain"/>
    <property type="match status" value="1"/>
</dbReference>
<evidence type="ECO:0000256" key="8">
    <source>
        <dbReference type="ARBA" id="ARBA00023146"/>
    </source>
</evidence>
<dbReference type="PANTHER" id="PTHR42753">
    <property type="entry name" value="MITOCHONDRIAL RIBOSOME PROTEIN L39/PROLYL-TRNA LIGASE FAMILY MEMBER"/>
    <property type="match status" value="1"/>
</dbReference>
<dbReference type="RefSeq" id="WP_126292995.1">
    <property type="nucleotide sequence ID" value="NZ_RXNR01000007.1"/>
</dbReference>
<comment type="similarity">
    <text evidence="10">Belongs to the class-II aminoacyl-tRNA synthetase family. ProS type 1 subfamily.</text>
</comment>
<dbReference type="Pfam" id="PF00587">
    <property type="entry name" value="tRNA-synt_2b"/>
    <property type="match status" value="1"/>
</dbReference>
<dbReference type="InterPro" id="IPR004500">
    <property type="entry name" value="Pro-tRNA-synth_IIa_bac-type"/>
</dbReference>
<dbReference type="EMBL" id="RXNR01000007">
    <property type="protein sequence ID" value="RTQ95243.1"/>
    <property type="molecule type" value="Genomic_DNA"/>
</dbReference>
<evidence type="ECO:0000313" key="13">
    <source>
        <dbReference type="Proteomes" id="UP000276349"/>
    </source>
</evidence>
<evidence type="ECO:0000256" key="6">
    <source>
        <dbReference type="ARBA" id="ARBA00022840"/>
    </source>
</evidence>
<dbReference type="HAMAP" id="MF_01569">
    <property type="entry name" value="Pro_tRNA_synth_type1"/>
    <property type="match status" value="1"/>
</dbReference>
<dbReference type="InterPro" id="IPR002316">
    <property type="entry name" value="Pro-tRNA-ligase_IIa"/>
</dbReference>
<dbReference type="EC" id="6.1.1.15" evidence="10"/>
<dbReference type="InterPro" id="IPR050062">
    <property type="entry name" value="Pro-tRNA_synthetase"/>
</dbReference>
<dbReference type="InterPro" id="IPR036754">
    <property type="entry name" value="YbaK/aa-tRNA-synt-asso_dom_sf"/>
</dbReference>
<dbReference type="NCBIfam" id="NF006625">
    <property type="entry name" value="PRK09194.1"/>
    <property type="match status" value="1"/>
</dbReference>
<dbReference type="NCBIfam" id="TIGR00409">
    <property type="entry name" value="proS_fam_II"/>
    <property type="match status" value="1"/>
</dbReference>
<keyword evidence="3 10" id="KW-0963">Cytoplasm</keyword>
<evidence type="ECO:0000313" key="12">
    <source>
        <dbReference type="EMBL" id="RTQ95243.1"/>
    </source>
</evidence>
<dbReference type="InterPro" id="IPR044140">
    <property type="entry name" value="ProRS_anticodon_short"/>
</dbReference>
<keyword evidence="5 10" id="KW-0547">Nucleotide-binding</keyword>
<evidence type="ECO:0000256" key="3">
    <source>
        <dbReference type="ARBA" id="ARBA00022490"/>
    </source>
</evidence>
<dbReference type="SUPFAM" id="SSF52954">
    <property type="entry name" value="Class II aaRS ABD-related"/>
    <property type="match status" value="1"/>
</dbReference>
<evidence type="ECO:0000256" key="9">
    <source>
        <dbReference type="ARBA" id="ARBA00047671"/>
    </source>
</evidence>
<dbReference type="GO" id="GO:0004827">
    <property type="term" value="F:proline-tRNA ligase activity"/>
    <property type="evidence" value="ECO:0007669"/>
    <property type="project" value="UniProtKB-UniRule"/>
</dbReference>
<evidence type="ECO:0000259" key="11">
    <source>
        <dbReference type="PROSITE" id="PS50862"/>
    </source>
</evidence>
<dbReference type="PROSITE" id="PS50862">
    <property type="entry name" value="AA_TRNA_LIGASE_II"/>
    <property type="match status" value="1"/>
</dbReference>
<dbReference type="Proteomes" id="UP000276349">
    <property type="component" value="Unassembled WGS sequence"/>
</dbReference>
<reference evidence="12 13" key="1">
    <citation type="submission" date="2018-12" db="EMBL/GenBank/DDBJ databases">
        <authorList>
            <person name="Yu L."/>
        </authorList>
    </citation>
    <scope>NUCLEOTIDE SEQUENCE [LARGE SCALE GENOMIC DNA]</scope>
    <source>
        <strain evidence="12 13">S5H2222</strain>
    </source>
</reference>
<dbReference type="FunFam" id="3.40.50.800:FF:000011">
    <property type="entry name" value="Proline--tRNA ligase"/>
    <property type="match status" value="1"/>
</dbReference>
<proteinExistence type="inferred from homology"/>
<dbReference type="Gene3D" id="3.90.960.10">
    <property type="entry name" value="YbaK/aminoacyl-tRNA synthetase-associated domain"/>
    <property type="match status" value="1"/>
</dbReference>
<sequence>MKQSLTLIPTMREVPSEVEARSHKMLLRAGFIRQSTSGVYSYLPLAKRVLTKIEKMIQQEMESLGAIEIYLPIIQPVEIWEQSNRYENFGKELMHFNDRSGRHLLLSPAHEEAVTMLVQEGIKSYKKLPLILFQIQTKFRDEIRPRYGLLRSREFIMKDAYSFHANNECLENTYNKMVQAYSSILYRVGINYRIVQADSGIIGGASAEEFIVPSEEGEAIIAFSDQSNYAANIEVAEVVDQGVISDEHLKSLEKIATPDVETMEDVCAFLNMQPSNCIKSLLFKADDKYVVVLVRGNHKINEIKLRKVLHAKSLCLANEKEIQQLLGCSAGSIGPIKLPVDVKVIADLAIQSVRNSVAGANEDGYHYIHVNPERDFAINSYEDIRYIQEGDPSPDGNGSIRFEKGIEVGHIFKQGTTFSETFNANFVDDNGESKPIIMGSYGFGITRLLAVVADKYQDEHGFIWPKQLAPYDIHLMPTNSDDDVQLSLANELYNILTFYRFEVLFDDRNESAGVKFADADLIGLPVRVTIGKKASEGIVEVKIRSTGETFEWAKEELVDHLNEFFRSN</sequence>
<dbReference type="PRINTS" id="PR01046">
    <property type="entry name" value="TRNASYNTHPRO"/>
</dbReference>
<comment type="subcellular location">
    <subcellularLocation>
        <location evidence="1 10">Cytoplasm</location>
    </subcellularLocation>
</comment>
<dbReference type="CDD" id="cd00861">
    <property type="entry name" value="ProRS_anticodon_short"/>
    <property type="match status" value="1"/>
</dbReference>
<dbReference type="GO" id="GO:0140096">
    <property type="term" value="F:catalytic activity, acting on a protein"/>
    <property type="evidence" value="ECO:0007669"/>
    <property type="project" value="UniProtKB-ARBA"/>
</dbReference>
<dbReference type="GO" id="GO:0005829">
    <property type="term" value="C:cytosol"/>
    <property type="evidence" value="ECO:0007669"/>
    <property type="project" value="TreeGrafter"/>
</dbReference>
<dbReference type="InterPro" id="IPR033730">
    <property type="entry name" value="ProRS_core_prok"/>
</dbReference>
<feature type="domain" description="Aminoacyl-transfer RNA synthetases class-II family profile" evidence="11">
    <location>
        <begin position="33"/>
        <end position="465"/>
    </location>
</feature>
<dbReference type="SUPFAM" id="SSF55681">
    <property type="entry name" value="Class II aaRS and biotin synthetases"/>
    <property type="match status" value="1"/>
</dbReference>
<dbReference type="PANTHER" id="PTHR42753:SF2">
    <property type="entry name" value="PROLINE--TRNA LIGASE"/>
    <property type="match status" value="1"/>
</dbReference>
<keyword evidence="6 10" id="KW-0067">ATP-binding</keyword>
<organism evidence="12 13">
    <name type="scientific">Lysinibacillus telephonicus</name>
    <dbReference type="NCBI Taxonomy" id="1714840"/>
    <lineage>
        <taxon>Bacteria</taxon>
        <taxon>Bacillati</taxon>
        <taxon>Bacillota</taxon>
        <taxon>Bacilli</taxon>
        <taxon>Bacillales</taxon>
        <taxon>Bacillaceae</taxon>
        <taxon>Lysinibacillus</taxon>
    </lineage>
</organism>
<evidence type="ECO:0000256" key="1">
    <source>
        <dbReference type="ARBA" id="ARBA00004496"/>
    </source>
</evidence>
<dbReference type="GO" id="GO:0005524">
    <property type="term" value="F:ATP binding"/>
    <property type="evidence" value="ECO:0007669"/>
    <property type="project" value="UniProtKB-UniRule"/>
</dbReference>
<dbReference type="InterPro" id="IPR004154">
    <property type="entry name" value="Anticodon-bd"/>
</dbReference>
<comment type="domain">
    <text evidence="10">Consists of three domains: the N-terminal catalytic domain, the editing domain and the C-terminal anticodon-binding domain.</text>
</comment>
<dbReference type="Pfam" id="PF04073">
    <property type="entry name" value="tRNA_edit"/>
    <property type="match status" value="1"/>
</dbReference>
<dbReference type="CDD" id="cd04334">
    <property type="entry name" value="ProRS-INS"/>
    <property type="match status" value="1"/>
</dbReference>
<dbReference type="Pfam" id="PF03129">
    <property type="entry name" value="HGTP_anticodon"/>
    <property type="match status" value="1"/>
</dbReference>
<dbReference type="InterPro" id="IPR036621">
    <property type="entry name" value="Anticodon-bd_dom_sf"/>
</dbReference>
<dbReference type="Gene3D" id="3.30.930.10">
    <property type="entry name" value="Bira Bifunctional Protein, Domain 2"/>
    <property type="match status" value="2"/>
</dbReference>
<evidence type="ECO:0000256" key="4">
    <source>
        <dbReference type="ARBA" id="ARBA00022598"/>
    </source>
</evidence>
<keyword evidence="7 10" id="KW-0648">Protein biosynthesis</keyword>
<dbReference type="GO" id="GO:0016740">
    <property type="term" value="F:transferase activity"/>
    <property type="evidence" value="ECO:0007669"/>
    <property type="project" value="UniProtKB-ARBA"/>
</dbReference>
<evidence type="ECO:0000256" key="5">
    <source>
        <dbReference type="ARBA" id="ARBA00022741"/>
    </source>
</evidence>
<dbReference type="OrthoDB" id="9809052at2"/>
<dbReference type="GO" id="GO:0006433">
    <property type="term" value="P:prolyl-tRNA aminoacylation"/>
    <property type="evidence" value="ECO:0007669"/>
    <property type="project" value="UniProtKB-UniRule"/>
</dbReference>
<evidence type="ECO:0000256" key="2">
    <source>
        <dbReference type="ARBA" id="ARBA00011738"/>
    </source>
</evidence>
<gene>
    <name evidence="10" type="primary">proS</name>
    <name evidence="12" type="ORF">EKG35_03795</name>
</gene>